<feature type="transmembrane region" description="Helical" evidence="1">
    <location>
        <begin position="69"/>
        <end position="91"/>
    </location>
</feature>
<dbReference type="EMBL" id="CP030139">
    <property type="protein sequence ID" value="AZB71808.1"/>
    <property type="molecule type" value="Genomic_DNA"/>
</dbReference>
<dbReference type="RefSeq" id="WP_208675438.1">
    <property type="nucleotide sequence ID" value="NZ_CP030139.2"/>
</dbReference>
<keyword evidence="1" id="KW-1133">Transmembrane helix</keyword>
<accession>A0AAN1UTS1</accession>
<keyword evidence="1" id="KW-0472">Membrane</keyword>
<proteinExistence type="predicted"/>
<name>A0AAN1UTS1_SYNEL</name>
<evidence type="ECO:0000313" key="3">
    <source>
        <dbReference type="Proteomes" id="UP000267249"/>
    </source>
</evidence>
<evidence type="ECO:0000313" key="2">
    <source>
        <dbReference type="EMBL" id="AZB71808.1"/>
    </source>
</evidence>
<sequence length="132" mass="15803">MLKPDLTEVTQRDRQLQLLQAWHYRRQQPRLWLASLGLVWSLWDLRAEWALMAEQFTWAALRYAMLYHLLTWLVLIVCSMSLAGVLIDRCWPQRRDRRLQRQLDRILATGTRHPLWKRLQTLSPDSTHASSL</sequence>
<gene>
    <name evidence="2" type="ORF">DOP62_02875</name>
</gene>
<reference evidence="2 3" key="1">
    <citation type="journal article" date="2018" name="Sci. Rep.">
        <title>Genome Features and Biochemical Characteristics of a Robust, Fast Growing and Naturally Transformable Cyanobacterium Synechococcus elongatus PCC 11801 Isolated from India.</title>
        <authorList>
            <person name="Jaiswal D."/>
            <person name="Sengupta A."/>
            <person name="Sohoni S."/>
            <person name="Sengupta S."/>
            <person name="Phadnavis A.G."/>
            <person name="Pakrasi H.B."/>
            <person name="Wangikar P.P."/>
        </authorList>
    </citation>
    <scope>NUCLEOTIDE SEQUENCE [LARGE SCALE GENOMIC DNA]</scope>
    <source>
        <strain evidence="2 3">PCC 11801</strain>
    </source>
</reference>
<organism evidence="2 3">
    <name type="scientific">Synechococcus elongatus PCC 11801</name>
    <dbReference type="NCBI Taxonomy" id="2219813"/>
    <lineage>
        <taxon>Bacteria</taxon>
        <taxon>Bacillati</taxon>
        <taxon>Cyanobacteriota</taxon>
        <taxon>Cyanophyceae</taxon>
        <taxon>Synechococcales</taxon>
        <taxon>Synechococcaceae</taxon>
        <taxon>Synechococcus</taxon>
    </lineage>
</organism>
<dbReference type="AlphaFoldDB" id="A0AAN1UTS1"/>
<protein>
    <submittedName>
        <fullName evidence="2">Uncharacterized protein</fullName>
    </submittedName>
</protein>
<keyword evidence="1" id="KW-0812">Transmembrane</keyword>
<evidence type="ECO:0000256" key="1">
    <source>
        <dbReference type="SAM" id="Phobius"/>
    </source>
</evidence>
<dbReference type="Proteomes" id="UP000267249">
    <property type="component" value="Chromosome"/>
</dbReference>